<feature type="coiled-coil region" evidence="1">
    <location>
        <begin position="217"/>
        <end position="327"/>
    </location>
</feature>
<feature type="domain" description="G" evidence="2">
    <location>
        <begin position="13"/>
        <end position="76"/>
    </location>
</feature>
<dbReference type="InterPro" id="IPR006073">
    <property type="entry name" value="GTP-bd"/>
</dbReference>
<dbReference type="AlphaFoldDB" id="A0AAD5V2J6"/>
<organism evidence="3 4">
    <name type="scientific">Meripilus lineatus</name>
    <dbReference type="NCBI Taxonomy" id="2056292"/>
    <lineage>
        <taxon>Eukaryota</taxon>
        <taxon>Fungi</taxon>
        <taxon>Dikarya</taxon>
        <taxon>Basidiomycota</taxon>
        <taxon>Agaricomycotina</taxon>
        <taxon>Agaricomycetes</taxon>
        <taxon>Polyporales</taxon>
        <taxon>Meripilaceae</taxon>
        <taxon>Meripilus</taxon>
    </lineage>
</organism>
<keyword evidence="1" id="KW-0175">Coiled coil</keyword>
<dbReference type="PANTHER" id="PTHR10903:SF184">
    <property type="entry name" value="GTP-BINDING PROTEIN A"/>
    <property type="match status" value="1"/>
</dbReference>
<gene>
    <name evidence="3" type="ORF">NLI96_g5621</name>
</gene>
<dbReference type="InterPro" id="IPR045058">
    <property type="entry name" value="GIMA/IAN/Toc"/>
</dbReference>
<proteinExistence type="predicted"/>
<reference evidence="3" key="1">
    <citation type="submission" date="2022-07" db="EMBL/GenBank/DDBJ databases">
        <title>Genome Sequence of Physisporinus lineatus.</title>
        <authorList>
            <person name="Buettner E."/>
        </authorList>
    </citation>
    <scope>NUCLEOTIDE SEQUENCE</scope>
    <source>
        <strain evidence="3">VT162</strain>
    </source>
</reference>
<comment type="caution">
    <text evidence="3">The sequence shown here is derived from an EMBL/GenBank/DDBJ whole genome shotgun (WGS) entry which is preliminary data.</text>
</comment>
<dbReference type="Proteomes" id="UP001212997">
    <property type="component" value="Unassembled WGS sequence"/>
</dbReference>
<evidence type="ECO:0000259" key="2">
    <source>
        <dbReference type="Pfam" id="PF01926"/>
    </source>
</evidence>
<dbReference type="CDD" id="cd00882">
    <property type="entry name" value="Ras_like_GTPase"/>
    <property type="match status" value="1"/>
</dbReference>
<keyword evidence="4" id="KW-1185">Reference proteome</keyword>
<dbReference type="InterPro" id="IPR027417">
    <property type="entry name" value="P-loop_NTPase"/>
</dbReference>
<dbReference type="GO" id="GO:0005525">
    <property type="term" value="F:GTP binding"/>
    <property type="evidence" value="ECO:0007669"/>
    <property type="project" value="InterPro"/>
</dbReference>
<dbReference type="SUPFAM" id="SSF52540">
    <property type="entry name" value="P-loop containing nucleoside triphosphate hydrolases"/>
    <property type="match status" value="1"/>
</dbReference>
<protein>
    <recommendedName>
        <fullName evidence="2">G domain-containing protein</fullName>
    </recommendedName>
</protein>
<accession>A0AAD5V2J6</accession>
<evidence type="ECO:0000313" key="4">
    <source>
        <dbReference type="Proteomes" id="UP001212997"/>
    </source>
</evidence>
<evidence type="ECO:0000256" key="1">
    <source>
        <dbReference type="SAM" id="Coils"/>
    </source>
</evidence>
<sequence length="358" mass="40736">MASEQSIEKPILVAVMGPTGSGKSSFINLASDGNLPVSDELVSCTSEIVLSNVFEIDGRRIVIIDTPGFDDTSKPDSEILSMIASYLNESYKAGMTLSGLLFMHRISDTRMGGISRRNFRMFRKLCGDETLKNVLVVTTMWDSVTLQLGNARETQLKSDDRFFKPVLDQGGAMVRHDNTREGAQAILRRILNNHPAPVRLQREMVDEGKKITETGAADELKREMAELVERYTKEIAQIKKEMEEALKDRDEASHRELEEVKNQLENELKRHEQDRNMLSDVYAAEKKKTEETMARYMEEMKQERISREEANKKIDTLQQALLKSRDEAHEKECLLLKQQIAQLASNSRPPTIRICCIQ</sequence>
<dbReference type="EMBL" id="JANAWD010000187">
    <property type="protein sequence ID" value="KAJ3484480.1"/>
    <property type="molecule type" value="Genomic_DNA"/>
</dbReference>
<evidence type="ECO:0000313" key="3">
    <source>
        <dbReference type="EMBL" id="KAJ3484480.1"/>
    </source>
</evidence>
<name>A0AAD5V2J6_9APHY</name>
<dbReference type="Pfam" id="PF01926">
    <property type="entry name" value="MMR_HSR1"/>
    <property type="match status" value="1"/>
</dbReference>
<dbReference type="Gene3D" id="3.40.50.300">
    <property type="entry name" value="P-loop containing nucleotide triphosphate hydrolases"/>
    <property type="match status" value="1"/>
</dbReference>
<dbReference type="PANTHER" id="PTHR10903">
    <property type="entry name" value="GTPASE, IMAP FAMILY MEMBER-RELATED"/>
    <property type="match status" value="1"/>
</dbReference>